<dbReference type="RefSeq" id="WP_178934150.1">
    <property type="nucleotide sequence ID" value="NZ_JACBAZ010000010.1"/>
</dbReference>
<protein>
    <submittedName>
        <fullName evidence="1">Uncharacterized protein</fullName>
    </submittedName>
</protein>
<keyword evidence="2" id="KW-1185">Reference proteome</keyword>
<name>A0A851GST5_9BACT</name>
<comment type="caution">
    <text evidence="1">The sequence shown here is derived from an EMBL/GenBank/DDBJ whole genome shotgun (WGS) entry which is preliminary data.</text>
</comment>
<accession>A0A851GST5</accession>
<gene>
    <name evidence="1" type="ORF">HW115_16965</name>
</gene>
<reference evidence="1 2" key="1">
    <citation type="submission" date="2020-07" db="EMBL/GenBank/DDBJ databases">
        <title>Roseicoccus Jingziensis gen. nov., sp. nov., isolated from coastal seawater.</title>
        <authorList>
            <person name="Feng X."/>
        </authorList>
    </citation>
    <scope>NUCLEOTIDE SEQUENCE [LARGE SCALE GENOMIC DNA]</scope>
    <source>
        <strain evidence="1 2">N1E253</strain>
    </source>
</reference>
<dbReference type="EMBL" id="JACBAZ010000010">
    <property type="protein sequence ID" value="NWK57314.1"/>
    <property type="molecule type" value="Genomic_DNA"/>
</dbReference>
<sequence>MKALRILVMLSAVAGGVALSSCGCCTGEEKPPELRPMPQFNDVPAPVEYAK</sequence>
<dbReference type="Proteomes" id="UP000557872">
    <property type="component" value="Unassembled WGS sequence"/>
</dbReference>
<dbReference type="PROSITE" id="PS51257">
    <property type="entry name" value="PROKAR_LIPOPROTEIN"/>
    <property type="match status" value="1"/>
</dbReference>
<evidence type="ECO:0000313" key="2">
    <source>
        <dbReference type="Proteomes" id="UP000557872"/>
    </source>
</evidence>
<organism evidence="1 2">
    <name type="scientific">Oceaniferula marina</name>
    <dbReference type="NCBI Taxonomy" id="2748318"/>
    <lineage>
        <taxon>Bacteria</taxon>
        <taxon>Pseudomonadati</taxon>
        <taxon>Verrucomicrobiota</taxon>
        <taxon>Verrucomicrobiia</taxon>
        <taxon>Verrucomicrobiales</taxon>
        <taxon>Verrucomicrobiaceae</taxon>
        <taxon>Oceaniferula</taxon>
    </lineage>
</organism>
<dbReference type="AlphaFoldDB" id="A0A851GST5"/>
<proteinExistence type="predicted"/>
<evidence type="ECO:0000313" key="1">
    <source>
        <dbReference type="EMBL" id="NWK57314.1"/>
    </source>
</evidence>